<proteinExistence type="predicted"/>
<dbReference type="Pfam" id="PF08712">
    <property type="entry name" value="Nfu_N"/>
    <property type="match status" value="1"/>
</dbReference>
<dbReference type="GO" id="GO:0016491">
    <property type="term" value="F:oxidoreductase activity"/>
    <property type="evidence" value="ECO:0007669"/>
    <property type="project" value="TreeGrafter"/>
</dbReference>
<dbReference type="Gene3D" id="3.30.1370.70">
    <property type="entry name" value="Scaffold protein Nfu/NifU, N-terminal domain"/>
    <property type="match status" value="1"/>
</dbReference>
<dbReference type="InterPro" id="IPR036498">
    <property type="entry name" value="Nfu/NifU_N_sf"/>
</dbReference>
<dbReference type="Pfam" id="PF13646">
    <property type="entry name" value="HEAT_2"/>
    <property type="match status" value="1"/>
</dbReference>
<organism evidence="2 3">
    <name type="scientific">Perspicuibacillus lycopersici</name>
    <dbReference type="NCBI Taxonomy" id="1325689"/>
    <lineage>
        <taxon>Bacteria</taxon>
        <taxon>Bacillati</taxon>
        <taxon>Bacillota</taxon>
        <taxon>Bacilli</taxon>
        <taxon>Bacillales</taxon>
        <taxon>Bacillaceae</taxon>
        <taxon>Perspicuibacillus</taxon>
    </lineage>
</organism>
<dbReference type="Pfam" id="PF13769">
    <property type="entry name" value="Virulence_fact"/>
    <property type="match status" value="1"/>
</dbReference>
<dbReference type="AlphaFoldDB" id="A0AAE3IUG7"/>
<sequence>MKIRAIEPTPSPNTMKIILDVELPSGQRNNYRKDTVADAPKEIQQVLAVEGIKGVFHVADFIAVERHPKVDWQEILPKVRAALGQEESMADAVDKKRLDHYGEVNVFIQMFKGIPMQVKLTDGTTEKRYGLPPVFVDAIAKAQLPEDNVVLQRKWVEKGVRYGDFDQIGHDIVEEISASYPQERLHDLVELAKNPESTEIQKRYRTVTLDDLKDPDWKKRYEVLEQMAEPSVADLSVLEKALSDEKASIRRLAVVYLGMIKDPIVLPYIYQGLKDKTVTVRRTAGDCLSDLGFVEAMDEMIAALKDSSKLVRWRAAMFLYELGDERALPALKTAENDPEFEVALQIKMAIERIEGGEEAKGSVWRQMTEARNNR</sequence>
<dbReference type="SUPFAM" id="SSF110836">
    <property type="entry name" value="Hypothetical protein SAV1430"/>
    <property type="match status" value="1"/>
</dbReference>
<dbReference type="Gene3D" id="1.25.10.10">
    <property type="entry name" value="Leucine-rich Repeat Variant"/>
    <property type="match status" value="1"/>
</dbReference>
<dbReference type="Proteomes" id="UP001209318">
    <property type="component" value="Unassembled WGS sequence"/>
</dbReference>
<name>A0AAE3IUG7_9BACI</name>
<feature type="domain" description="Scaffold protein Nfu/NifU N-terminal" evidence="1">
    <location>
        <begin position="4"/>
        <end position="90"/>
    </location>
</feature>
<dbReference type="SMART" id="SM00932">
    <property type="entry name" value="Nfu_N"/>
    <property type="match status" value="1"/>
</dbReference>
<evidence type="ECO:0000313" key="2">
    <source>
        <dbReference type="EMBL" id="MCU9613641.1"/>
    </source>
</evidence>
<dbReference type="EMBL" id="JAOUSF010000003">
    <property type="protein sequence ID" value="MCU9613641.1"/>
    <property type="molecule type" value="Genomic_DNA"/>
</dbReference>
<dbReference type="InterPro" id="IPR016024">
    <property type="entry name" value="ARM-type_fold"/>
</dbReference>
<dbReference type="PANTHER" id="PTHR12697:SF37">
    <property type="entry name" value="CONSERVED VIRULENCE FACTOR C"/>
    <property type="match status" value="1"/>
</dbReference>
<dbReference type="RefSeq" id="WP_263072879.1">
    <property type="nucleotide sequence ID" value="NZ_JAOUSF010000003.1"/>
</dbReference>
<gene>
    <name evidence="2" type="ORF">OEV98_08715</name>
</gene>
<dbReference type="PANTHER" id="PTHR12697">
    <property type="entry name" value="PBS LYASE HEAT-LIKE PROTEIN"/>
    <property type="match status" value="1"/>
</dbReference>
<reference evidence="2" key="1">
    <citation type="submission" date="2022-10" db="EMBL/GenBank/DDBJ databases">
        <title>Description of Fervidibacillus gen. nov. in the family Fervidibacillaceae fam. nov. with two species, Fervidibacillus albus sp. nov., and Fervidibacillus halotolerans sp. nov., isolated from tidal flat sediments.</title>
        <authorList>
            <person name="Kwon K.K."/>
            <person name="Yang S.-H."/>
        </authorList>
    </citation>
    <scope>NUCLEOTIDE SEQUENCE</scope>
    <source>
        <strain evidence="2">JCM 19140</strain>
    </source>
</reference>
<accession>A0AAE3IUG7</accession>
<dbReference type="SMART" id="SM00567">
    <property type="entry name" value="EZ_HEAT"/>
    <property type="match status" value="4"/>
</dbReference>
<protein>
    <submittedName>
        <fullName evidence="2">Conserved virulence factor C family protein</fullName>
    </submittedName>
</protein>
<comment type="caution">
    <text evidence="2">The sequence shown here is derived from an EMBL/GenBank/DDBJ whole genome shotgun (WGS) entry which is preliminary data.</text>
</comment>
<evidence type="ECO:0000259" key="1">
    <source>
        <dbReference type="SMART" id="SM00932"/>
    </source>
</evidence>
<keyword evidence="3" id="KW-1185">Reference proteome</keyword>
<dbReference type="InterPro" id="IPR014824">
    <property type="entry name" value="Nfu/NifU_N"/>
</dbReference>
<dbReference type="InterPro" id="IPR025989">
    <property type="entry name" value="Virulence_F_dom"/>
</dbReference>
<dbReference type="SUPFAM" id="SSF48371">
    <property type="entry name" value="ARM repeat"/>
    <property type="match status" value="1"/>
</dbReference>
<evidence type="ECO:0000313" key="3">
    <source>
        <dbReference type="Proteomes" id="UP001209318"/>
    </source>
</evidence>
<dbReference type="InterPro" id="IPR011989">
    <property type="entry name" value="ARM-like"/>
</dbReference>
<dbReference type="InterPro" id="IPR004155">
    <property type="entry name" value="PBS_lyase_HEAT"/>
</dbReference>